<protein>
    <submittedName>
        <fullName evidence="1">Uncharacterized protein</fullName>
    </submittedName>
</protein>
<sequence length="107" mass="12351">MQRLKSHAHKAKEEEEFVRDSLDTKEALLARATVENEERFLALYKNFSSVLKERLLDASKAQTLRDFKCTQGDEMAVDTDQPSTMEVDDENGGAKKRTMKLQFYSFL</sequence>
<keyword evidence="2" id="KW-1185">Reference proteome</keyword>
<name>A0AAV2E0A4_9ROSI</name>
<organism evidence="1 2">
    <name type="scientific">Linum trigynum</name>
    <dbReference type="NCBI Taxonomy" id="586398"/>
    <lineage>
        <taxon>Eukaryota</taxon>
        <taxon>Viridiplantae</taxon>
        <taxon>Streptophyta</taxon>
        <taxon>Embryophyta</taxon>
        <taxon>Tracheophyta</taxon>
        <taxon>Spermatophyta</taxon>
        <taxon>Magnoliopsida</taxon>
        <taxon>eudicotyledons</taxon>
        <taxon>Gunneridae</taxon>
        <taxon>Pentapetalae</taxon>
        <taxon>rosids</taxon>
        <taxon>fabids</taxon>
        <taxon>Malpighiales</taxon>
        <taxon>Linaceae</taxon>
        <taxon>Linum</taxon>
    </lineage>
</organism>
<evidence type="ECO:0000313" key="2">
    <source>
        <dbReference type="Proteomes" id="UP001497516"/>
    </source>
</evidence>
<accession>A0AAV2E0A4</accession>
<dbReference type="EMBL" id="OZ034816">
    <property type="protein sequence ID" value="CAL1378985.1"/>
    <property type="molecule type" value="Genomic_DNA"/>
</dbReference>
<dbReference type="AlphaFoldDB" id="A0AAV2E0A4"/>
<proteinExistence type="predicted"/>
<reference evidence="1 2" key="1">
    <citation type="submission" date="2024-04" db="EMBL/GenBank/DDBJ databases">
        <authorList>
            <person name="Fracassetti M."/>
        </authorList>
    </citation>
    <scope>NUCLEOTIDE SEQUENCE [LARGE SCALE GENOMIC DNA]</scope>
</reference>
<evidence type="ECO:0000313" key="1">
    <source>
        <dbReference type="EMBL" id="CAL1378985.1"/>
    </source>
</evidence>
<dbReference type="Proteomes" id="UP001497516">
    <property type="component" value="Chromosome 3"/>
</dbReference>
<gene>
    <name evidence="1" type="ORF">LTRI10_LOCUS20532</name>
</gene>